<sequence>MSAKTLTAADAASANITLVEGRKGTQAVHDLIIAYRANRRSGTANTKTRAEVKCTGKKMYKQKGTGNARHGDRGAPIFVGGGVAFGPKPRSYAKKVTKSVRKLALRRVLTSKIAAGEVLTVPAFEVADAKTKSFIAAVASITDAKKVLIIAPSFTEQTYLAARNIKIVQLITSAEANIEQILHANAVVITEDAIEAIAKRTA</sequence>
<dbReference type="Pfam" id="PF00573">
    <property type="entry name" value="Ribosomal_L4"/>
    <property type="match status" value="1"/>
</dbReference>
<dbReference type="NCBIfam" id="TIGR03953">
    <property type="entry name" value="rplD_bact"/>
    <property type="match status" value="1"/>
</dbReference>
<comment type="similarity">
    <text evidence="1 5">Belongs to the universal ribosomal protein uL4 family.</text>
</comment>
<organism evidence="6 7">
    <name type="scientific">Rubritalea profundi</name>
    <dbReference type="NCBI Taxonomy" id="1658618"/>
    <lineage>
        <taxon>Bacteria</taxon>
        <taxon>Pseudomonadati</taxon>
        <taxon>Verrucomicrobiota</taxon>
        <taxon>Verrucomicrobiia</taxon>
        <taxon>Verrucomicrobiales</taxon>
        <taxon>Rubritaleaceae</taxon>
        <taxon>Rubritalea</taxon>
    </lineage>
</organism>
<dbReference type="GO" id="GO:1990904">
    <property type="term" value="C:ribonucleoprotein complex"/>
    <property type="evidence" value="ECO:0007669"/>
    <property type="project" value="UniProtKB-KW"/>
</dbReference>
<accession>A0A2S7U1W6</accession>
<dbReference type="GO" id="GO:0006412">
    <property type="term" value="P:translation"/>
    <property type="evidence" value="ECO:0007669"/>
    <property type="project" value="UniProtKB-UniRule"/>
</dbReference>
<evidence type="ECO:0000313" key="7">
    <source>
        <dbReference type="Proteomes" id="UP000239907"/>
    </source>
</evidence>
<evidence type="ECO:0000313" key="6">
    <source>
        <dbReference type="EMBL" id="PQJ28978.1"/>
    </source>
</evidence>
<dbReference type="InterPro" id="IPR002136">
    <property type="entry name" value="Ribosomal_uL4"/>
</dbReference>
<dbReference type="PANTHER" id="PTHR10746:SF6">
    <property type="entry name" value="LARGE RIBOSOMAL SUBUNIT PROTEIN UL4M"/>
    <property type="match status" value="1"/>
</dbReference>
<dbReference type="HAMAP" id="MF_01328_B">
    <property type="entry name" value="Ribosomal_uL4_B"/>
    <property type="match status" value="1"/>
</dbReference>
<dbReference type="EMBL" id="MQWA01000001">
    <property type="protein sequence ID" value="PQJ28978.1"/>
    <property type="molecule type" value="Genomic_DNA"/>
</dbReference>
<dbReference type="OrthoDB" id="9803201at2"/>
<keyword evidence="2 5" id="KW-0689">Ribosomal protein</keyword>
<keyword evidence="3 5" id="KW-0687">Ribonucleoprotein</keyword>
<gene>
    <name evidence="5" type="primary">rplD</name>
    <name evidence="6" type="ORF">BSZ32_11080</name>
</gene>
<evidence type="ECO:0000256" key="1">
    <source>
        <dbReference type="ARBA" id="ARBA00010528"/>
    </source>
</evidence>
<dbReference type="InterPro" id="IPR023574">
    <property type="entry name" value="Ribosomal_uL4_dom_sf"/>
</dbReference>
<dbReference type="GO" id="GO:0003735">
    <property type="term" value="F:structural constituent of ribosome"/>
    <property type="evidence" value="ECO:0007669"/>
    <property type="project" value="InterPro"/>
</dbReference>
<dbReference type="SUPFAM" id="SSF52166">
    <property type="entry name" value="Ribosomal protein L4"/>
    <property type="match status" value="1"/>
</dbReference>
<comment type="caution">
    <text evidence="6">The sequence shown here is derived from an EMBL/GenBank/DDBJ whole genome shotgun (WGS) entry which is preliminary data.</text>
</comment>
<comment type="function">
    <text evidence="5">One of the primary rRNA binding proteins, this protein initially binds near the 5'-end of the 23S rRNA. It is important during the early stages of 50S assembly. It makes multiple contacts with different domains of the 23S rRNA in the assembled 50S subunit and ribosome.</text>
</comment>
<reference evidence="6 7" key="1">
    <citation type="submission" date="2016-12" db="EMBL/GenBank/DDBJ databases">
        <title>Study of bacterial adaptation to deep sea.</title>
        <authorList>
            <person name="Song J."/>
            <person name="Yoshizawa S."/>
            <person name="Kogure K."/>
        </authorList>
    </citation>
    <scope>NUCLEOTIDE SEQUENCE [LARGE SCALE GENOMIC DNA]</scope>
    <source>
        <strain evidence="6 7">SAORIC-165</strain>
    </source>
</reference>
<keyword evidence="7" id="KW-1185">Reference proteome</keyword>
<evidence type="ECO:0000256" key="4">
    <source>
        <dbReference type="ARBA" id="ARBA00035244"/>
    </source>
</evidence>
<dbReference type="Gene3D" id="3.40.1370.10">
    <property type="match status" value="1"/>
</dbReference>
<protein>
    <recommendedName>
        <fullName evidence="4 5">Large ribosomal subunit protein uL4</fullName>
    </recommendedName>
</protein>
<keyword evidence="5" id="KW-0699">rRNA-binding</keyword>
<dbReference type="GO" id="GO:0005840">
    <property type="term" value="C:ribosome"/>
    <property type="evidence" value="ECO:0007669"/>
    <property type="project" value="UniProtKB-KW"/>
</dbReference>
<dbReference type="PANTHER" id="PTHR10746">
    <property type="entry name" value="50S RIBOSOMAL PROTEIN L4"/>
    <property type="match status" value="1"/>
</dbReference>
<keyword evidence="5" id="KW-0694">RNA-binding</keyword>
<name>A0A2S7U1W6_9BACT</name>
<dbReference type="InterPro" id="IPR013005">
    <property type="entry name" value="Ribosomal_uL4-like"/>
</dbReference>
<comment type="subunit">
    <text evidence="5">Part of the 50S ribosomal subunit.</text>
</comment>
<evidence type="ECO:0000256" key="5">
    <source>
        <dbReference type="HAMAP-Rule" id="MF_01328"/>
    </source>
</evidence>
<evidence type="ECO:0000256" key="3">
    <source>
        <dbReference type="ARBA" id="ARBA00023274"/>
    </source>
</evidence>
<dbReference type="AlphaFoldDB" id="A0A2S7U1W6"/>
<comment type="function">
    <text evidence="5">Forms part of the polypeptide exit tunnel.</text>
</comment>
<dbReference type="GO" id="GO:0019843">
    <property type="term" value="F:rRNA binding"/>
    <property type="evidence" value="ECO:0007669"/>
    <property type="project" value="UniProtKB-UniRule"/>
</dbReference>
<evidence type="ECO:0000256" key="2">
    <source>
        <dbReference type="ARBA" id="ARBA00022980"/>
    </source>
</evidence>
<dbReference type="Proteomes" id="UP000239907">
    <property type="component" value="Unassembled WGS sequence"/>
</dbReference>
<proteinExistence type="inferred from homology"/>
<dbReference type="RefSeq" id="WP_105043469.1">
    <property type="nucleotide sequence ID" value="NZ_MQWA01000001.1"/>
</dbReference>